<dbReference type="Gene3D" id="3.30.43.10">
    <property type="entry name" value="Uridine Diphospho-n-acetylenolpyruvylglucosamine Reductase, domain 2"/>
    <property type="match status" value="1"/>
</dbReference>
<dbReference type="Pfam" id="PF01565">
    <property type="entry name" value="FAD_binding_4"/>
    <property type="match status" value="1"/>
</dbReference>
<evidence type="ECO:0000256" key="8">
    <source>
        <dbReference type="ARBA" id="ARBA00023002"/>
    </source>
</evidence>
<dbReference type="Gene3D" id="3.40.462.10">
    <property type="entry name" value="FAD-linked oxidases, C-terminal domain"/>
    <property type="match status" value="1"/>
</dbReference>
<dbReference type="eggNOG" id="KOG1231">
    <property type="taxonomic scope" value="Eukaryota"/>
</dbReference>
<dbReference type="PROSITE" id="PS51387">
    <property type="entry name" value="FAD_PCMH"/>
    <property type="match status" value="1"/>
</dbReference>
<dbReference type="InterPro" id="IPR016170">
    <property type="entry name" value="Cytok_DH_C_sf"/>
</dbReference>
<dbReference type="GO" id="GO:0009690">
    <property type="term" value="P:cytokinin metabolic process"/>
    <property type="evidence" value="ECO:0007669"/>
    <property type="project" value="InterPro"/>
</dbReference>
<dbReference type="Pfam" id="PF09265">
    <property type="entry name" value="Cytokin-bind"/>
    <property type="match status" value="1"/>
</dbReference>
<dbReference type="Gene3D" id="3.30.465.10">
    <property type="match status" value="1"/>
</dbReference>
<proteinExistence type="inferred from homology"/>
<comment type="cofactor">
    <cofactor evidence="1">
        <name>FAD</name>
        <dbReference type="ChEBI" id="CHEBI:57692"/>
    </cofactor>
</comment>
<organism evidence="11">
    <name type="scientific">Triticum urartu</name>
    <name type="common">Red wild einkorn</name>
    <name type="synonym">Crithodium urartu</name>
    <dbReference type="NCBI Taxonomy" id="4572"/>
    <lineage>
        <taxon>Eukaryota</taxon>
        <taxon>Viridiplantae</taxon>
        <taxon>Streptophyta</taxon>
        <taxon>Embryophyta</taxon>
        <taxon>Tracheophyta</taxon>
        <taxon>Spermatophyta</taxon>
        <taxon>Magnoliopsida</taxon>
        <taxon>Liliopsida</taxon>
        <taxon>Poales</taxon>
        <taxon>Poaceae</taxon>
        <taxon>BOP clade</taxon>
        <taxon>Pooideae</taxon>
        <taxon>Triticodae</taxon>
        <taxon>Triticeae</taxon>
        <taxon>Triticinae</taxon>
        <taxon>Triticum</taxon>
    </lineage>
</organism>
<evidence type="ECO:0000313" key="11">
    <source>
        <dbReference type="EMBL" id="EMS64767.1"/>
    </source>
</evidence>
<dbReference type="FunFam" id="3.30.465.10:FF:000021">
    <property type="entry name" value="Cytokinin dehydrogenase 1"/>
    <property type="match status" value="1"/>
</dbReference>
<dbReference type="PANTHER" id="PTHR13878">
    <property type="entry name" value="GULONOLACTONE OXIDASE"/>
    <property type="match status" value="1"/>
</dbReference>
<gene>
    <name evidence="11" type="ORF">TRIUR3_32084</name>
</gene>
<keyword evidence="9" id="KW-0325">Glycoprotein</keyword>
<dbReference type="InterPro" id="IPR050432">
    <property type="entry name" value="FAD-linked_Oxidoreductases_BP"/>
</dbReference>
<dbReference type="InterPro" id="IPR016167">
    <property type="entry name" value="FAD-bd_PCMH_sub1"/>
</dbReference>
<evidence type="ECO:0000256" key="3">
    <source>
        <dbReference type="ARBA" id="ARBA00011245"/>
    </source>
</evidence>
<dbReference type="SUPFAM" id="SSF55103">
    <property type="entry name" value="FAD-linked oxidases, C-terminal domain"/>
    <property type="match status" value="1"/>
</dbReference>
<evidence type="ECO:0000256" key="2">
    <source>
        <dbReference type="ARBA" id="ARBA00005466"/>
    </source>
</evidence>
<keyword evidence="8" id="KW-0560">Oxidoreductase</keyword>
<dbReference type="OMA" id="TTIKHIW"/>
<dbReference type="AlphaFoldDB" id="M7ZXG8"/>
<dbReference type="GO" id="GO:0071949">
    <property type="term" value="F:FAD binding"/>
    <property type="evidence" value="ECO:0007669"/>
    <property type="project" value="InterPro"/>
</dbReference>
<dbReference type="PANTHER" id="PTHR13878:SF105">
    <property type="entry name" value="CYTOKININ DEHYDROGENASE 9"/>
    <property type="match status" value="1"/>
</dbReference>
<evidence type="ECO:0000256" key="5">
    <source>
        <dbReference type="ARBA" id="ARBA00022630"/>
    </source>
</evidence>
<sequence>MKQLLLQYLKLFLLLGLSRVTTEHVPKYDVLASLGTLPLDGHFSFHDLPAAARDFGNLSSFPPVAVLHPGSVADIARTVRHVFLMGEHSTLTVAARGHGHSLYGQSQAAGGIVIRMESLQSVKMQVHPGASPYVDASGGELWINVLNKTLKYGLAPKSWTDYLHLTVGGTLSNAGVSGQTFRHGPQISNVNELEIVTGRGDIITCSPEQNSDLFHAALGGLGQFGIITRARIALEPAPQMVRWIRVLYLDFMSFTEDQEMLISAEKTFDYIEGFVSINRTGILNNWRSSFNPQDPERASQFETDRKVLFCLEMTKNFNPEEADIMEQEIHALLSQLRYTPPSLFHTDVTYMEFLDRVHSSEIKLRAKGLWEVPHPWLNLIIPRSTVHTFAKQVFGKILEDNNNGPILLYPVNKSRWDNRTSVVLPDEEVFYLVGFLPSAIGPHSIKRTLNLNNQIIEFSNKASIGVKQYLPNYSTEPEWKAHYGARWDAFQQRKNTYDPLAILAPGSNPLFRDTSDQGRETAEDRRNYTCTVQVGEEDSNSKHSLIFGGKRVLFTVKNLL</sequence>
<comment type="subunit">
    <text evidence="3">Monomer.</text>
</comment>
<evidence type="ECO:0000256" key="6">
    <source>
        <dbReference type="ARBA" id="ARBA00022729"/>
    </source>
</evidence>
<dbReference type="InterPro" id="IPR016164">
    <property type="entry name" value="FAD-linked_Oxase-like_C"/>
</dbReference>
<dbReference type="EC" id="1.5.99.12" evidence="4"/>
<evidence type="ECO:0000256" key="10">
    <source>
        <dbReference type="ARBA" id="ARBA00048224"/>
    </source>
</evidence>
<evidence type="ECO:0000256" key="1">
    <source>
        <dbReference type="ARBA" id="ARBA00001974"/>
    </source>
</evidence>
<comment type="catalytic activity">
    <reaction evidence="10">
        <text>N(6)-dimethylallyladenine + A + H2O = 3-methyl-2-butenal + adenine + AH2</text>
        <dbReference type="Rhea" id="RHEA:13625"/>
        <dbReference type="ChEBI" id="CHEBI:13193"/>
        <dbReference type="ChEBI" id="CHEBI:15377"/>
        <dbReference type="ChEBI" id="CHEBI:15825"/>
        <dbReference type="ChEBI" id="CHEBI:16708"/>
        <dbReference type="ChEBI" id="CHEBI:17499"/>
        <dbReference type="ChEBI" id="CHEBI:17660"/>
        <dbReference type="EC" id="1.5.99.12"/>
    </reaction>
</comment>
<dbReference type="GO" id="GO:0019139">
    <property type="term" value="F:cytokinin dehydrogenase activity"/>
    <property type="evidence" value="ECO:0007669"/>
    <property type="project" value="UniProtKB-EC"/>
</dbReference>
<dbReference type="EMBL" id="KD052143">
    <property type="protein sequence ID" value="EMS64767.1"/>
    <property type="molecule type" value="Genomic_DNA"/>
</dbReference>
<dbReference type="InterPro" id="IPR006093">
    <property type="entry name" value="Oxy_OxRdtase_FAD_BS"/>
</dbReference>
<dbReference type="InterPro" id="IPR016169">
    <property type="entry name" value="FAD-bd_PCMH_sub2"/>
</dbReference>
<keyword evidence="5" id="KW-0285">Flavoprotein</keyword>
<dbReference type="InterPro" id="IPR015345">
    <property type="entry name" value="Cytokinin_DH_FAD/cytokin-bd"/>
</dbReference>
<dbReference type="InterPro" id="IPR016166">
    <property type="entry name" value="FAD-bd_PCMH"/>
</dbReference>
<evidence type="ECO:0000256" key="7">
    <source>
        <dbReference type="ARBA" id="ARBA00022827"/>
    </source>
</evidence>
<dbReference type="SUPFAM" id="SSF56176">
    <property type="entry name" value="FAD-binding/transporter-associated domain-like"/>
    <property type="match status" value="1"/>
</dbReference>
<evidence type="ECO:0000256" key="4">
    <source>
        <dbReference type="ARBA" id="ARBA00011928"/>
    </source>
</evidence>
<accession>M7ZXG8</accession>
<evidence type="ECO:0000256" key="9">
    <source>
        <dbReference type="ARBA" id="ARBA00023180"/>
    </source>
</evidence>
<keyword evidence="7" id="KW-0274">FAD</keyword>
<dbReference type="InterPro" id="IPR006094">
    <property type="entry name" value="Oxid_FAD_bind_N"/>
</dbReference>
<dbReference type="STRING" id="4572.M7ZXG8"/>
<reference evidence="11" key="1">
    <citation type="journal article" date="2013" name="Nature">
        <title>Draft genome of the wheat A-genome progenitor Triticum urartu.</title>
        <authorList>
            <person name="Ling H.Q."/>
            <person name="Zhao S."/>
            <person name="Liu D."/>
            <person name="Wang J."/>
            <person name="Sun H."/>
            <person name="Zhang C."/>
            <person name="Fan H."/>
            <person name="Li D."/>
            <person name="Dong L."/>
            <person name="Tao Y."/>
            <person name="Gao C."/>
            <person name="Wu H."/>
            <person name="Li Y."/>
            <person name="Cui Y."/>
            <person name="Guo X."/>
            <person name="Zheng S."/>
            <person name="Wang B."/>
            <person name="Yu K."/>
            <person name="Liang Q."/>
            <person name="Yang W."/>
            <person name="Lou X."/>
            <person name="Chen J."/>
            <person name="Feng M."/>
            <person name="Jian J."/>
            <person name="Zhang X."/>
            <person name="Luo G."/>
            <person name="Jiang Y."/>
            <person name="Liu J."/>
            <person name="Wang Z."/>
            <person name="Sha Y."/>
            <person name="Zhang B."/>
            <person name="Wu H."/>
            <person name="Tang D."/>
            <person name="Shen Q."/>
            <person name="Xue P."/>
            <person name="Zou S."/>
            <person name="Wang X."/>
            <person name="Liu X."/>
            <person name="Wang F."/>
            <person name="Yang Y."/>
            <person name="An X."/>
            <person name="Dong Z."/>
            <person name="Zhang K."/>
            <person name="Zhang X."/>
            <person name="Luo M.C."/>
            <person name="Dvorak J."/>
            <person name="Tong Y."/>
            <person name="Wang J."/>
            <person name="Yang H."/>
            <person name="Li Z."/>
            <person name="Wang D."/>
            <person name="Zhang A."/>
            <person name="Wang J."/>
        </authorList>
    </citation>
    <scope>NUCLEOTIDE SEQUENCE</scope>
</reference>
<dbReference type="PROSITE" id="PS00862">
    <property type="entry name" value="OX2_COVAL_FAD"/>
    <property type="match status" value="1"/>
</dbReference>
<comment type="similarity">
    <text evidence="2">Belongs to the oxygen-dependent FAD-linked oxidoreductase family.</text>
</comment>
<protein>
    <recommendedName>
        <fullName evidence="4">cytokinin dehydrogenase</fullName>
        <ecNumber evidence="4">1.5.99.12</ecNumber>
    </recommendedName>
</protein>
<name>M7ZXG8_TRIUA</name>
<dbReference type="InterPro" id="IPR036318">
    <property type="entry name" value="FAD-bd_PCMH-like_sf"/>
</dbReference>
<dbReference type="FunFam" id="3.40.462.10:FF:000001">
    <property type="entry name" value="Cytokinin dehydrogenase 2"/>
    <property type="match status" value="1"/>
</dbReference>
<keyword evidence="6" id="KW-0732">Signal</keyword>